<dbReference type="EMBL" id="MFDD01000002">
    <property type="protein sequence ID" value="OGE41415.1"/>
    <property type="molecule type" value="Genomic_DNA"/>
</dbReference>
<proteinExistence type="predicted"/>
<sequence>MPKDGEPILRYRTHIRVSPNPGSIDYAIYRCLRAEGLPIRLRRLTDDSSTILTDLPSTGVHVRNLFRRFPTYQRTALLQTALKGDLRGVAQLGDPTVIARRGLIALPGDESVYDRAFLTAALKQESRIGFPSLRTEEDFLRHIRPLAVKRYPFTLLSAVESLREVYADLRQKEASRKARQGRQILSSDG</sequence>
<gene>
    <name evidence="1" type="ORF">A3D25_02725</name>
</gene>
<protein>
    <submittedName>
        <fullName evidence="1">Uncharacterized protein</fullName>
    </submittedName>
</protein>
<accession>A0A1F5KKU2</accession>
<organism evidence="1 2">
    <name type="scientific">Candidatus Daviesbacteria bacterium RIFCSPHIGHO2_02_FULL_43_12</name>
    <dbReference type="NCBI Taxonomy" id="1797776"/>
    <lineage>
        <taxon>Bacteria</taxon>
        <taxon>Candidatus Daviesiibacteriota</taxon>
    </lineage>
</organism>
<reference evidence="1 2" key="1">
    <citation type="journal article" date="2016" name="Nat. Commun.">
        <title>Thousands of microbial genomes shed light on interconnected biogeochemical processes in an aquifer system.</title>
        <authorList>
            <person name="Anantharaman K."/>
            <person name="Brown C.T."/>
            <person name="Hug L.A."/>
            <person name="Sharon I."/>
            <person name="Castelle C.J."/>
            <person name="Probst A.J."/>
            <person name="Thomas B.C."/>
            <person name="Singh A."/>
            <person name="Wilkins M.J."/>
            <person name="Karaoz U."/>
            <person name="Brodie E.L."/>
            <person name="Williams K.H."/>
            <person name="Hubbard S.S."/>
            <person name="Banfield J.F."/>
        </authorList>
    </citation>
    <scope>NUCLEOTIDE SEQUENCE [LARGE SCALE GENOMIC DNA]</scope>
</reference>
<evidence type="ECO:0000313" key="2">
    <source>
        <dbReference type="Proteomes" id="UP000177328"/>
    </source>
</evidence>
<evidence type="ECO:0000313" key="1">
    <source>
        <dbReference type="EMBL" id="OGE41415.1"/>
    </source>
</evidence>
<dbReference type="AlphaFoldDB" id="A0A1F5KKU2"/>
<comment type="caution">
    <text evidence="1">The sequence shown here is derived from an EMBL/GenBank/DDBJ whole genome shotgun (WGS) entry which is preliminary data.</text>
</comment>
<name>A0A1F5KKU2_9BACT</name>
<dbReference type="Proteomes" id="UP000177328">
    <property type="component" value="Unassembled WGS sequence"/>
</dbReference>